<evidence type="ECO:0000256" key="9">
    <source>
        <dbReference type="ARBA" id="ARBA00023004"/>
    </source>
</evidence>
<keyword evidence="4" id="KW-0349">Heme</keyword>
<keyword evidence="3" id="KW-0813">Transport</keyword>
<keyword evidence="5 11" id="KW-0812">Transmembrane</keyword>
<accession>A0A6B2LHM5</accession>
<sequence length="199" mass="22634">MFFWHPFGMSVSFLFLMVQGGLLLVDEAALLRLLCYKMEFNRSNVVAVHFYVQLLSCLCYVGGFIAIYLHKIRLGKPHFLSWHARFGLATVISCLFFQLLFGLLMHVSVVEKTLSKLMTLPAKTKLRQFHRRSSVFSFELGMVTTILSCYSLFVKDNFPSNAEVIIPAVAAFLALTVPIFVFKLFPARVPVITKLENNV</sequence>
<dbReference type="GO" id="GO:0016020">
    <property type="term" value="C:membrane"/>
    <property type="evidence" value="ECO:0007669"/>
    <property type="project" value="UniProtKB-SubCell"/>
</dbReference>
<keyword evidence="10 11" id="KW-0472">Membrane</keyword>
<proteinExistence type="predicted"/>
<evidence type="ECO:0000256" key="4">
    <source>
        <dbReference type="ARBA" id="ARBA00022617"/>
    </source>
</evidence>
<dbReference type="PANTHER" id="PTHR15422">
    <property type="entry name" value="OS05G0565100 PROTEIN"/>
    <property type="match status" value="1"/>
</dbReference>
<keyword evidence="9" id="KW-0408">Iron</keyword>
<keyword evidence="8 11" id="KW-1133">Transmembrane helix</keyword>
<reference evidence="13" key="1">
    <citation type="journal article" date="2020" name="J. Eukaryot. Microbiol.">
        <title>De novo Sequencing, Assembly and Annotation of the Transcriptome for the Free-Living Testate Amoeba Arcella intermedia.</title>
        <authorList>
            <person name="Ribeiro G.M."/>
            <person name="Porfirio-Sousa A.L."/>
            <person name="Maurer-Alcala X.X."/>
            <person name="Katz L.A."/>
            <person name="Lahr D.J.G."/>
        </authorList>
    </citation>
    <scope>NUCLEOTIDE SEQUENCE</scope>
</reference>
<keyword evidence="7" id="KW-0249">Electron transport</keyword>
<feature type="transmembrane region" description="Helical" evidence="11">
    <location>
        <begin position="165"/>
        <end position="185"/>
    </location>
</feature>
<dbReference type="Gene3D" id="1.20.120.1770">
    <property type="match status" value="1"/>
</dbReference>
<feature type="domain" description="Cytochrome b561" evidence="12">
    <location>
        <begin position="1"/>
        <end position="186"/>
    </location>
</feature>
<dbReference type="Pfam" id="PF03188">
    <property type="entry name" value="Cytochrom_B561"/>
    <property type="match status" value="1"/>
</dbReference>
<evidence type="ECO:0000259" key="12">
    <source>
        <dbReference type="PROSITE" id="PS50939"/>
    </source>
</evidence>
<comment type="cofactor">
    <cofactor evidence="1">
        <name>heme b</name>
        <dbReference type="ChEBI" id="CHEBI:60344"/>
    </cofactor>
</comment>
<organism evidence="13">
    <name type="scientific">Arcella intermedia</name>
    <dbReference type="NCBI Taxonomy" id="1963864"/>
    <lineage>
        <taxon>Eukaryota</taxon>
        <taxon>Amoebozoa</taxon>
        <taxon>Tubulinea</taxon>
        <taxon>Elardia</taxon>
        <taxon>Arcellinida</taxon>
        <taxon>Sphaerothecina</taxon>
        <taxon>Arcellidae</taxon>
        <taxon>Arcella</taxon>
    </lineage>
</organism>
<dbReference type="InterPro" id="IPR006593">
    <property type="entry name" value="Cyt_b561/ferric_Rdtase_TM"/>
</dbReference>
<dbReference type="SMART" id="SM00665">
    <property type="entry name" value="B561"/>
    <property type="match status" value="1"/>
</dbReference>
<dbReference type="InterPro" id="IPR045150">
    <property type="entry name" value="CYB561D1/2"/>
</dbReference>
<evidence type="ECO:0000313" key="13">
    <source>
        <dbReference type="EMBL" id="NDV36582.1"/>
    </source>
</evidence>
<evidence type="ECO:0000256" key="6">
    <source>
        <dbReference type="ARBA" id="ARBA00022723"/>
    </source>
</evidence>
<evidence type="ECO:0000256" key="7">
    <source>
        <dbReference type="ARBA" id="ARBA00022982"/>
    </source>
</evidence>
<comment type="subcellular location">
    <subcellularLocation>
        <location evidence="2">Membrane</location>
        <topology evidence="2">Multi-pass membrane protein</topology>
    </subcellularLocation>
</comment>
<feature type="transmembrane region" description="Helical" evidence="11">
    <location>
        <begin position="89"/>
        <end position="114"/>
    </location>
</feature>
<dbReference type="PANTHER" id="PTHR15422:SF45">
    <property type="entry name" value="CYTOCHROME B561 DOMAIN-CONTAINING PROTEIN"/>
    <property type="match status" value="1"/>
</dbReference>
<dbReference type="GO" id="GO:0140575">
    <property type="term" value="F:transmembrane monodehydroascorbate reductase activity"/>
    <property type="evidence" value="ECO:0007669"/>
    <property type="project" value="InterPro"/>
</dbReference>
<evidence type="ECO:0000256" key="3">
    <source>
        <dbReference type="ARBA" id="ARBA00022448"/>
    </source>
</evidence>
<feature type="transmembrane region" description="Helical" evidence="11">
    <location>
        <begin position="135"/>
        <end position="153"/>
    </location>
</feature>
<evidence type="ECO:0000256" key="10">
    <source>
        <dbReference type="ARBA" id="ARBA00023136"/>
    </source>
</evidence>
<evidence type="ECO:0000256" key="11">
    <source>
        <dbReference type="SAM" id="Phobius"/>
    </source>
</evidence>
<evidence type="ECO:0000256" key="1">
    <source>
        <dbReference type="ARBA" id="ARBA00001970"/>
    </source>
</evidence>
<dbReference type="EMBL" id="GIBP01007613">
    <property type="protein sequence ID" value="NDV36582.1"/>
    <property type="molecule type" value="Transcribed_RNA"/>
</dbReference>
<dbReference type="GO" id="GO:0046872">
    <property type="term" value="F:metal ion binding"/>
    <property type="evidence" value="ECO:0007669"/>
    <property type="project" value="UniProtKB-KW"/>
</dbReference>
<evidence type="ECO:0000256" key="8">
    <source>
        <dbReference type="ARBA" id="ARBA00022989"/>
    </source>
</evidence>
<dbReference type="PROSITE" id="PS50939">
    <property type="entry name" value="CYTOCHROME_B561"/>
    <property type="match status" value="1"/>
</dbReference>
<protein>
    <recommendedName>
        <fullName evidence="12">Cytochrome b561 domain-containing protein</fullName>
    </recommendedName>
</protein>
<evidence type="ECO:0000256" key="5">
    <source>
        <dbReference type="ARBA" id="ARBA00022692"/>
    </source>
</evidence>
<feature type="transmembrane region" description="Helical" evidence="11">
    <location>
        <begin position="46"/>
        <end position="69"/>
    </location>
</feature>
<dbReference type="AlphaFoldDB" id="A0A6B2LHM5"/>
<keyword evidence="6" id="KW-0479">Metal-binding</keyword>
<name>A0A6B2LHM5_9EUKA</name>
<evidence type="ECO:0000256" key="2">
    <source>
        <dbReference type="ARBA" id="ARBA00004141"/>
    </source>
</evidence>